<proteinExistence type="predicted"/>
<feature type="transmembrane region" description="Helical" evidence="1">
    <location>
        <begin position="7"/>
        <end position="25"/>
    </location>
</feature>
<gene>
    <name evidence="2" type="ORF">MM415B01704_0002</name>
</gene>
<accession>A0A6M3II98</accession>
<keyword evidence="1" id="KW-0812">Transmembrane</keyword>
<reference evidence="2" key="1">
    <citation type="submission" date="2020-03" db="EMBL/GenBank/DDBJ databases">
        <title>The deep terrestrial virosphere.</title>
        <authorList>
            <person name="Holmfeldt K."/>
            <person name="Nilsson E."/>
            <person name="Simone D."/>
            <person name="Lopez-Fernandez M."/>
            <person name="Wu X."/>
            <person name="de Brujin I."/>
            <person name="Lundin D."/>
            <person name="Andersson A."/>
            <person name="Bertilsson S."/>
            <person name="Dopson M."/>
        </authorList>
    </citation>
    <scope>NUCLEOTIDE SEQUENCE</scope>
    <source>
        <strain evidence="2">MM415B01704</strain>
    </source>
</reference>
<dbReference type="EMBL" id="MT141256">
    <property type="protein sequence ID" value="QJA57134.1"/>
    <property type="molecule type" value="Genomic_DNA"/>
</dbReference>
<organism evidence="2">
    <name type="scientific">viral metagenome</name>
    <dbReference type="NCBI Taxonomy" id="1070528"/>
    <lineage>
        <taxon>unclassified sequences</taxon>
        <taxon>metagenomes</taxon>
        <taxon>organismal metagenomes</taxon>
    </lineage>
</organism>
<keyword evidence="1" id="KW-1133">Transmembrane helix</keyword>
<name>A0A6M3II98_9ZZZZ</name>
<evidence type="ECO:0000313" key="2">
    <source>
        <dbReference type="EMBL" id="QJA57134.1"/>
    </source>
</evidence>
<protein>
    <submittedName>
        <fullName evidence="2">Uncharacterized protein</fullName>
    </submittedName>
</protein>
<evidence type="ECO:0000256" key="1">
    <source>
        <dbReference type="SAM" id="Phobius"/>
    </source>
</evidence>
<sequence length="55" mass="5681">MNIKIRPAILVISVGLVTALVWAVAAGNYEMVSVLAVALAAALAKLVESEEVSSK</sequence>
<keyword evidence="1" id="KW-0472">Membrane</keyword>
<dbReference type="AlphaFoldDB" id="A0A6M3II98"/>